<evidence type="ECO:0000256" key="1">
    <source>
        <dbReference type="SAM" id="MobiDB-lite"/>
    </source>
</evidence>
<sequence>MSVVTLTTKSHNLSLKVVEKGLHVFSISFKDKHGKEHEIIIGPENPEDAVKDRRFLHSLIGRYCNRLPHDKLTLPGGTTFTPESFGSPETSLHGGPASSGWDQKPLQRLRGDEVTLFSAQEVEALKSQYGEEAAGVWACESADGEGGHPGKVRAEVAIAVRDIQEEGVVGEVVLVYRAKLLEGDETALNLTQHWAFNLEASENARNGPGAMTDVKQHLYQLNSTQCLELAPNTALPTGHLIDATKWRSGACNFKTTKKIGDPYPQDGLDDYSVFDRRMKPADSKVVVEGDVEQVGNVFGPEATSGQLGETVAKLSSEKTGLSLEFQTNQSGVQYWSGHGGYDGSDARRRVHGGKAEAGTGDGYVEPPALAMEFHEIYGAWMHPELKEIGWDTVLKKNQIYNNWVKMTVKSK</sequence>
<feature type="compositionally biased region" description="Polar residues" evidence="1">
    <location>
        <begin position="76"/>
        <end position="90"/>
    </location>
</feature>
<dbReference type="GO" id="GO:0033499">
    <property type="term" value="P:galactose catabolic process via UDP-galactose, Leloir pathway"/>
    <property type="evidence" value="ECO:0007669"/>
    <property type="project" value="TreeGrafter"/>
</dbReference>
<accession>A0A8H3TMV6</accession>
<dbReference type="InterPro" id="IPR011013">
    <property type="entry name" value="Gal_mutarotase_sf_dom"/>
</dbReference>
<comment type="caution">
    <text evidence="2">The sequence shown here is derived from an EMBL/GenBank/DDBJ whole genome shotgun (WGS) entry which is preliminary data.</text>
</comment>
<dbReference type="GO" id="GO:0006006">
    <property type="term" value="P:glucose metabolic process"/>
    <property type="evidence" value="ECO:0007669"/>
    <property type="project" value="TreeGrafter"/>
</dbReference>
<dbReference type="Pfam" id="PF01263">
    <property type="entry name" value="Aldose_epim"/>
    <property type="match status" value="1"/>
</dbReference>
<dbReference type="PANTHER" id="PTHR10091">
    <property type="entry name" value="ALDOSE-1-EPIMERASE"/>
    <property type="match status" value="1"/>
</dbReference>
<dbReference type="AlphaFoldDB" id="A0A8H3TMV6"/>
<dbReference type="SUPFAM" id="SSF74650">
    <property type="entry name" value="Galactose mutarotase-like"/>
    <property type="match status" value="1"/>
</dbReference>
<organism evidence="2 3">
    <name type="scientific">Naganishia liquefaciens</name>
    <dbReference type="NCBI Taxonomy" id="104408"/>
    <lineage>
        <taxon>Eukaryota</taxon>
        <taxon>Fungi</taxon>
        <taxon>Dikarya</taxon>
        <taxon>Basidiomycota</taxon>
        <taxon>Agaricomycotina</taxon>
        <taxon>Tremellomycetes</taxon>
        <taxon>Filobasidiales</taxon>
        <taxon>Filobasidiaceae</taxon>
        <taxon>Naganishia</taxon>
    </lineage>
</organism>
<feature type="region of interest" description="Disordered" evidence="1">
    <location>
        <begin position="75"/>
        <end position="102"/>
    </location>
</feature>
<evidence type="ECO:0000313" key="3">
    <source>
        <dbReference type="Proteomes" id="UP000620104"/>
    </source>
</evidence>
<proteinExistence type="predicted"/>
<dbReference type="OrthoDB" id="274691at2759"/>
<dbReference type="InterPro" id="IPR008183">
    <property type="entry name" value="Aldose_1/G6P_1-epimerase"/>
</dbReference>
<keyword evidence="3" id="KW-1185">Reference proteome</keyword>
<dbReference type="Gene3D" id="2.70.98.10">
    <property type="match status" value="1"/>
</dbReference>
<dbReference type="EMBL" id="BLZA01000005">
    <property type="protein sequence ID" value="GHJ84046.1"/>
    <property type="molecule type" value="Genomic_DNA"/>
</dbReference>
<reference evidence="2" key="1">
    <citation type="submission" date="2020-07" db="EMBL/GenBank/DDBJ databases">
        <title>Draft Genome Sequence of a Deep-Sea Yeast, Naganishia (Cryptococcus) liquefaciens strain N6.</title>
        <authorList>
            <person name="Han Y.W."/>
            <person name="Kajitani R."/>
            <person name="Morimoto H."/>
            <person name="Parhat M."/>
            <person name="Tsubouchi H."/>
            <person name="Bakenova O."/>
            <person name="Ogata M."/>
            <person name="Argunhan B."/>
            <person name="Aoki R."/>
            <person name="Kajiwara S."/>
            <person name="Itoh T."/>
            <person name="Iwasaki H."/>
        </authorList>
    </citation>
    <scope>NUCLEOTIDE SEQUENCE</scope>
    <source>
        <strain evidence="2">N6</strain>
    </source>
</reference>
<gene>
    <name evidence="2" type="ORF">NliqN6_0448</name>
</gene>
<name>A0A8H3TMV6_9TREE</name>
<evidence type="ECO:0008006" key="4">
    <source>
        <dbReference type="Google" id="ProtNLM"/>
    </source>
</evidence>
<dbReference type="GO" id="GO:0030246">
    <property type="term" value="F:carbohydrate binding"/>
    <property type="evidence" value="ECO:0007669"/>
    <property type="project" value="InterPro"/>
</dbReference>
<dbReference type="Proteomes" id="UP000620104">
    <property type="component" value="Unassembled WGS sequence"/>
</dbReference>
<dbReference type="InterPro" id="IPR014718">
    <property type="entry name" value="GH-type_carb-bd"/>
</dbReference>
<dbReference type="PANTHER" id="PTHR10091:SF0">
    <property type="entry name" value="GALACTOSE MUTAROTASE"/>
    <property type="match status" value="1"/>
</dbReference>
<dbReference type="GO" id="GO:0004034">
    <property type="term" value="F:aldose 1-epimerase activity"/>
    <property type="evidence" value="ECO:0007669"/>
    <property type="project" value="TreeGrafter"/>
</dbReference>
<evidence type="ECO:0000313" key="2">
    <source>
        <dbReference type="EMBL" id="GHJ84046.1"/>
    </source>
</evidence>
<protein>
    <recommendedName>
        <fullName evidence="4">Galactose mutarotase</fullName>
    </recommendedName>
</protein>